<dbReference type="FunFam" id="3.40.47.10:FF:000019">
    <property type="entry name" value="Polyketide synthase type I"/>
    <property type="match status" value="2"/>
</dbReference>
<dbReference type="RefSeq" id="WP_146247472.1">
    <property type="nucleotide sequence ID" value="NZ_PYBV01000062.1"/>
</dbReference>
<keyword evidence="3" id="KW-0596">Phosphopantetheine</keyword>
<dbReference type="PROSITE" id="PS00606">
    <property type="entry name" value="KS3_1"/>
    <property type="match status" value="2"/>
</dbReference>
<dbReference type="PROSITE" id="PS00012">
    <property type="entry name" value="PHOSPHOPANTETHEINE"/>
    <property type="match status" value="1"/>
</dbReference>
<dbReference type="InterPro" id="IPR016035">
    <property type="entry name" value="Acyl_Trfase/lysoPLipase"/>
</dbReference>
<dbReference type="SMART" id="SM00827">
    <property type="entry name" value="PKS_AT"/>
    <property type="match status" value="1"/>
</dbReference>
<dbReference type="EMBL" id="PYBV01000062">
    <property type="protein sequence ID" value="PYC63465.1"/>
    <property type="molecule type" value="Genomic_DNA"/>
</dbReference>
<organism evidence="13 14">
    <name type="scientific">Micromonospora arborensis</name>
    <dbReference type="NCBI Taxonomy" id="2116518"/>
    <lineage>
        <taxon>Bacteria</taxon>
        <taxon>Bacillati</taxon>
        <taxon>Actinomycetota</taxon>
        <taxon>Actinomycetes</taxon>
        <taxon>Micromonosporales</taxon>
        <taxon>Micromonosporaceae</taxon>
        <taxon>Micromonospora</taxon>
    </lineage>
</organism>
<dbReference type="Pfam" id="PF02801">
    <property type="entry name" value="Ketoacyl-synt_C"/>
    <property type="match status" value="2"/>
</dbReference>
<dbReference type="InterPro" id="IPR013968">
    <property type="entry name" value="PKS_KR"/>
</dbReference>
<feature type="domain" description="Ketosynthase family 3 (KS3)" evidence="11">
    <location>
        <begin position="1634"/>
        <end position="2044"/>
    </location>
</feature>
<dbReference type="InterPro" id="IPR020841">
    <property type="entry name" value="PKS_Beta-ketoAc_synthase_dom"/>
</dbReference>
<dbReference type="InterPro" id="IPR057326">
    <property type="entry name" value="KR_dom"/>
</dbReference>
<dbReference type="InterPro" id="IPR036299">
    <property type="entry name" value="Polyketide_synth_docking_sf"/>
</dbReference>
<dbReference type="Pfam" id="PF00550">
    <property type="entry name" value="PP-binding"/>
    <property type="match status" value="1"/>
</dbReference>
<evidence type="ECO:0000313" key="13">
    <source>
        <dbReference type="EMBL" id="PYC63465.1"/>
    </source>
</evidence>
<feature type="domain" description="Ketosynthase family 3 (KS3)" evidence="11">
    <location>
        <begin position="36"/>
        <end position="453"/>
    </location>
</feature>
<dbReference type="Gene3D" id="1.10.1200.10">
    <property type="entry name" value="ACP-like"/>
    <property type="match status" value="1"/>
</dbReference>
<evidence type="ECO:0000256" key="1">
    <source>
        <dbReference type="ARBA" id="ARBA00001957"/>
    </source>
</evidence>
<dbReference type="InterPro" id="IPR015083">
    <property type="entry name" value="NorB/c/GfsB-D-like_docking"/>
</dbReference>
<dbReference type="Gene3D" id="3.40.50.720">
    <property type="entry name" value="NAD(P)-binding Rossmann-like Domain"/>
    <property type="match status" value="1"/>
</dbReference>
<proteinExistence type="predicted"/>
<dbReference type="InterPro" id="IPR014043">
    <property type="entry name" value="Acyl_transferase_dom"/>
</dbReference>
<dbReference type="InterPro" id="IPR050091">
    <property type="entry name" value="PKS_NRPS_Biosynth_Enz"/>
</dbReference>
<keyword evidence="14" id="KW-1185">Reference proteome</keyword>
<dbReference type="Pfam" id="PF14765">
    <property type="entry name" value="PS-DH"/>
    <property type="match status" value="1"/>
</dbReference>
<dbReference type="InterPro" id="IPR016036">
    <property type="entry name" value="Malonyl_transacylase_ACP-bd"/>
</dbReference>
<evidence type="ECO:0000259" key="10">
    <source>
        <dbReference type="PROSITE" id="PS50075"/>
    </source>
</evidence>
<feature type="active site" description="Proton donor; for dehydratase activity" evidence="9">
    <location>
        <position position="1052"/>
    </location>
</feature>
<dbReference type="Gene3D" id="3.40.47.10">
    <property type="match status" value="2"/>
</dbReference>
<dbReference type="InterPro" id="IPR049551">
    <property type="entry name" value="PKS_DH_C"/>
</dbReference>
<name>A0A318NE70_9ACTN</name>
<evidence type="ECO:0000313" key="14">
    <source>
        <dbReference type="Proteomes" id="UP000248333"/>
    </source>
</evidence>
<dbReference type="PANTHER" id="PTHR43775:SF51">
    <property type="entry name" value="INACTIVE PHENOLPHTHIOCEROL SYNTHESIS POLYKETIDE SYNTHASE TYPE I PKS1-RELATED"/>
    <property type="match status" value="1"/>
</dbReference>
<gene>
    <name evidence="13" type="ORF">C7C45_32020</name>
</gene>
<evidence type="ECO:0000256" key="4">
    <source>
        <dbReference type="ARBA" id="ARBA00022553"/>
    </source>
</evidence>
<dbReference type="SUPFAM" id="SSF51735">
    <property type="entry name" value="NAD(P)-binding Rossmann-fold domains"/>
    <property type="match status" value="2"/>
</dbReference>
<dbReference type="CDD" id="cd08956">
    <property type="entry name" value="KR_3_FAS_SDR_x"/>
    <property type="match status" value="1"/>
</dbReference>
<dbReference type="InterPro" id="IPR020806">
    <property type="entry name" value="PKS_PP-bd"/>
</dbReference>
<dbReference type="GO" id="GO:0033068">
    <property type="term" value="P:macrolide biosynthetic process"/>
    <property type="evidence" value="ECO:0007669"/>
    <property type="project" value="UniProtKB-ARBA"/>
</dbReference>
<evidence type="ECO:0000259" key="12">
    <source>
        <dbReference type="PROSITE" id="PS52019"/>
    </source>
</evidence>
<dbReference type="InterPro" id="IPR020807">
    <property type="entry name" value="PKS_DH"/>
</dbReference>
<dbReference type="GO" id="GO:0006633">
    <property type="term" value="P:fatty acid biosynthetic process"/>
    <property type="evidence" value="ECO:0007669"/>
    <property type="project" value="InterPro"/>
</dbReference>
<reference evidence="13 14" key="1">
    <citation type="submission" date="2018-03" db="EMBL/GenBank/DDBJ databases">
        <title>Bioinformatic expansion and discovery of thiopeptide antibiotics.</title>
        <authorList>
            <person name="Schwalen C.J."/>
            <person name="Hudson G.A."/>
            <person name="Mitchell D.A."/>
        </authorList>
    </citation>
    <scope>NUCLEOTIDE SEQUENCE [LARGE SCALE GENOMIC DNA]</scope>
    <source>
        <strain evidence="13 14">NRRL 8041</strain>
    </source>
</reference>
<dbReference type="SMART" id="SM00822">
    <property type="entry name" value="PKS_KR"/>
    <property type="match status" value="1"/>
</dbReference>
<feature type="domain" description="Carrier" evidence="10">
    <location>
        <begin position="1541"/>
        <end position="1616"/>
    </location>
</feature>
<dbReference type="Pfam" id="PF21089">
    <property type="entry name" value="PKS_DH_N"/>
    <property type="match status" value="1"/>
</dbReference>
<dbReference type="GO" id="GO:0004312">
    <property type="term" value="F:fatty acid synthase activity"/>
    <property type="evidence" value="ECO:0007669"/>
    <property type="project" value="TreeGrafter"/>
</dbReference>
<dbReference type="Gene3D" id="3.10.129.110">
    <property type="entry name" value="Polyketide synthase dehydratase"/>
    <property type="match status" value="1"/>
</dbReference>
<keyword evidence="5" id="KW-0808">Transferase</keyword>
<dbReference type="PROSITE" id="PS50075">
    <property type="entry name" value="CARRIER"/>
    <property type="match status" value="1"/>
</dbReference>
<evidence type="ECO:0000256" key="2">
    <source>
        <dbReference type="ARBA" id="ARBA00004792"/>
    </source>
</evidence>
<dbReference type="SMART" id="SM00826">
    <property type="entry name" value="PKS_DH"/>
    <property type="match status" value="1"/>
</dbReference>
<comment type="cofactor">
    <cofactor evidence="1">
        <name>pantetheine 4'-phosphate</name>
        <dbReference type="ChEBI" id="CHEBI:47942"/>
    </cofactor>
</comment>
<feature type="active site" description="Proton acceptor; for dehydratase activity" evidence="9">
    <location>
        <position position="896"/>
    </location>
</feature>
<dbReference type="SUPFAM" id="SSF55048">
    <property type="entry name" value="Probable ACP-binding domain of malonyl-CoA ACP transacylase"/>
    <property type="match status" value="1"/>
</dbReference>
<dbReference type="PROSITE" id="PS52019">
    <property type="entry name" value="PKS_MFAS_DH"/>
    <property type="match status" value="1"/>
</dbReference>
<comment type="caution">
    <text evidence="13">The sequence shown here is derived from an EMBL/GenBank/DDBJ whole genome shotgun (WGS) entry which is preliminary data.</text>
</comment>
<dbReference type="Gene3D" id="3.30.70.3290">
    <property type="match status" value="1"/>
</dbReference>
<keyword evidence="6" id="KW-0045">Antibiotic biosynthesis</keyword>
<dbReference type="InterPro" id="IPR049552">
    <property type="entry name" value="PKS_DH_N"/>
</dbReference>
<evidence type="ECO:0000256" key="5">
    <source>
        <dbReference type="ARBA" id="ARBA00022679"/>
    </source>
</evidence>
<dbReference type="Pfam" id="PF00109">
    <property type="entry name" value="ketoacyl-synt"/>
    <property type="match status" value="2"/>
</dbReference>
<evidence type="ECO:0000259" key="11">
    <source>
        <dbReference type="PROSITE" id="PS52004"/>
    </source>
</evidence>
<comment type="pathway">
    <text evidence="2">Antibiotic biosynthesis.</text>
</comment>
<dbReference type="SUPFAM" id="SSF53901">
    <property type="entry name" value="Thiolase-like"/>
    <property type="match status" value="2"/>
</dbReference>
<dbReference type="SMART" id="SM00823">
    <property type="entry name" value="PKS_PP"/>
    <property type="match status" value="1"/>
</dbReference>
<dbReference type="InterPro" id="IPR036736">
    <property type="entry name" value="ACP-like_sf"/>
</dbReference>
<feature type="non-terminal residue" evidence="13">
    <location>
        <position position="2244"/>
    </location>
</feature>
<keyword evidence="7" id="KW-0511">Multifunctional enzyme</keyword>
<feature type="domain" description="PKS/mFAS DH" evidence="12">
    <location>
        <begin position="864"/>
        <end position="1131"/>
    </location>
</feature>
<dbReference type="InterPro" id="IPR042104">
    <property type="entry name" value="PKS_dehydratase_sf"/>
</dbReference>
<dbReference type="PANTHER" id="PTHR43775">
    <property type="entry name" value="FATTY ACID SYNTHASE"/>
    <property type="match status" value="1"/>
</dbReference>
<dbReference type="OrthoDB" id="5476359at2"/>
<dbReference type="InterPro" id="IPR014031">
    <property type="entry name" value="Ketoacyl_synth_C"/>
</dbReference>
<evidence type="ECO:0000256" key="7">
    <source>
        <dbReference type="ARBA" id="ARBA00023268"/>
    </source>
</evidence>
<dbReference type="GO" id="GO:0004315">
    <property type="term" value="F:3-oxoacyl-[acyl-carrier-protein] synthase activity"/>
    <property type="evidence" value="ECO:0007669"/>
    <property type="project" value="InterPro"/>
</dbReference>
<evidence type="ECO:0000256" key="9">
    <source>
        <dbReference type="PROSITE-ProRule" id="PRU01363"/>
    </source>
</evidence>
<dbReference type="InterPro" id="IPR055123">
    <property type="entry name" value="SpnB-like_Rossmann"/>
</dbReference>
<dbReference type="SMART" id="SM01294">
    <property type="entry name" value="PKS_PP_betabranch"/>
    <property type="match status" value="1"/>
</dbReference>
<dbReference type="SUPFAM" id="SSF47336">
    <property type="entry name" value="ACP-like"/>
    <property type="match status" value="1"/>
</dbReference>
<dbReference type="SUPFAM" id="SSF101173">
    <property type="entry name" value="Docking domain B of the erythromycin polyketide synthase (DEBS)"/>
    <property type="match status" value="1"/>
</dbReference>
<sequence length="2244" mass="231989">MATPDTDGKLLDYLKRVTADLHKTRQRLREVESAPPEPVAIVAMGCRYPGGVRSPEDLWRLVERGGDAVAAFPADRGWPVDLAEASYVSAGGFLDAVAEFDADLFGISPREALALDPQQRLLLELAWETLERAGLAPDSLAGQPVGVFVGSGNQDYYDDLDDASREAVAPYLSTGNAASVISSRISYALGLEGPAVTVDTACSSSLVALHVAAQALRTGECSLALAGGVLVMSTPGPFVAFSKQRGLAPDGRCKSFADGADGTGWAEGAGLLLLERLSDARRNGHPVLAVLAGSAINQDGASNGLTAPNGVSQERVIRQALNAAGLGTADVDAVEGHGTGTVLGDPIEAGALINTYGRDRDRPLWLGSLKSNIGHAQAAAGVAGVIKMVQALRHGMLPRTLHVDRPSSHVDWSAGTVALLTEEQPWPAGDRPRRAGVSSFGISGTNAHVIVEEAPVDEPVDRAPAGPVISGPVPLPVSARGPEALRARIEALRPLLTGGADPAEVGFSLGTSHAALKVRAAWTGGDAVPVVARDARTVFVFPGQGAQRAGMGADLYERYPAFASAWDEVRELAPWDDAALDDTRNAQPALFAYQVALSRLLESWGIRPDAVVGHSVGEFAAAYVAGVLTLPDAARLVAERARLMGAVAAGGVMAVVKVSEEAARATGVDVAAINGPDSVVLSGTDERVSAAVAALGVDQRRLTVSDAFHSVLMEPALAGFAEVAAGVASHPPRIEWISTVTGARVGPVDAGYWVRQIRDTVRFHDAVRALPGGRFVEIGPEPVLSGPIRAGDDDAVTVVAGRDVPAAIAAVWADGASVDWAAYFPGTRRVDLPTYPFQRRRYWLDGRSRSTGGAAALGLDPAGHPLLGAVTVVAGTDGVVLSGLLSVAAQPWLADHVVHGEIVVPGTAYLELAVRAADQIGHARIGELTLHTPLRLTADGEVRVQVVIGGADPDGARPFGVFALDGDGWTRHAGGLFTVAPAPAPAPLAWPPHGATPLDVTALGAALADAGLGYGPAFAGLRAAWRHGDDVYAEVDPPELGSGFALHPAVLDAATQALGHALLHEPGDGAARLPFAWSGVTLHATGATRLRARFTARGGDTYTGVLFDPAGQPVATVESVTFRPVAPVTAVPPLHHLRWVPASGRTEPGTVEIVRFGAGAAAGAAAVHAEARRALAAAQDWLATDRPAGARLAFVTRRAVGPDAADPAGAAVWGLVRVAQAEHPGRFLLADTDTDGEAAVLLAASVGEGQVVVRDEAAYVPRVTRLPAVTPAATGFDPERTVLLTGGSGAIGGLLARHLVERHGVRHLALLGRRAADPAQIDELSELGARVTTHACDLADRDALRRVVTELTADRPLGAVVHAAGVVDDGVLTALTPDRLDAALAGKAAGALHLHELTADADLDAFVLFSSLSGTFGAPGQANYAAANAVLDSLAERRRADGRPALAIAWGQWDTGMTAGLTAADRARMARGGVLPLSAADGLALFDAALRVTGATVVAARLDPARLPGVPAGVTRRTAVAAPAEGYAARIAALAPGDRLPVLLDLVRATVAAVLGHPSGVAVAPDREFHDLGFDSLTSVELRNQLAAATGLRLPATLVFDHPTATAVAEHLLSVLGAAGEPRETAAVTPTVADDPIAVVGMACRLPGGVRGPEDLWDLVADGVDAIGDFPADRGWDVARLHDPDGTRAGTSYVRTGGFLYDAGDFDAGFFGISPREAPTVDPQQRLMLEVSWEALERAGIDPLAVKGSPTGVFVGVQYHDYVASNSTGAVVSGRVAHHFGFEGPAVSVDTACSSSLVSMHWAAQALRSGECSLALAGGVTVMATPETFVEFSRQRGLARDGRCKSFSTEADGTAWAEGAGVVLLERLSDARRNGHPVLAVLRGSAVNSDGRSNGLTAPSGPAQQRVIRQALAGAGLSAADVDAVEAHGTGTALGDPIEAQALLATYGQDRDEPLWLGSLKSNIGHAQAAAGVAGVIKMVQALRHETLPATLHVTEPTSHVDWTAGRVELLTEARPWPRDSRPRRAAVSSFGVSGTNAHVVLEEGDPEPAPAGTVTPEPPLIPWLLSGRTRKALTAQAERYLAFVDETDDEPVHIGYSTAVGRAALEHRAVVLGADRGDFLYGLVSLVDGADEAGVVTGVADPGGATAFLFSGQGSQRPGMGRDLAAAFPAYAKALDEVTAELDPHLDRPLKDLLLAEEGSPEAALLDQTRYTQAALFAVEVAQFRLLESLGVVPDRVAGHSIG</sequence>
<dbReference type="SUPFAM" id="SSF52151">
    <property type="entry name" value="FabD/lysophospholipase-like"/>
    <property type="match status" value="2"/>
</dbReference>
<dbReference type="InterPro" id="IPR006162">
    <property type="entry name" value="Ppantetheine_attach_site"/>
</dbReference>
<dbReference type="Proteomes" id="UP000248333">
    <property type="component" value="Unassembled WGS sequence"/>
</dbReference>
<dbReference type="Pfam" id="PF16197">
    <property type="entry name" value="KAsynt_C_assoc"/>
    <property type="match status" value="2"/>
</dbReference>
<dbReference type="Gene3D" id="3.40.366.10">
    <property type="entry name" value="Malonyl-Coenzyme A Acyl Carrier Protein, domain 2"/>
    <property type="match status" value="2"/>
</dbReference>
<dbReference type="PROSITE" id="PS52004">
    <property type="entry name" value="KS3_2"/>
    <property type="match status" value="2"/>
</dbReference>
<evidence type="ECO:0000256" key="3">
    <source>
        <dbReference type="ARBA" id="ARBA00022450"/>
    </source>
</evidence>
<dbReference type="InterPro" id="IPR036291">
    <property type="entry name" value="NAD(P)-bd_dom_sf"/>
</dbReference>
<dbReference type="InterPro" id="IPR009081">
    <property type="entry name" value="PP-bd_ACP"/>
</dbReference>
<accession>A0A318NE70</accession>
<keyword evidence="4" id="KW-0597">Phosphoprotein</keyword>
<dbReference type="InterPro" id="IPR032821">
    <property type="entry name" value="PKS_assoc"/>
</dbReference>
<evidence type="ECO:0000256" key="8">
    <source>
        <dbReference type="ARBA" id="ARBA00023315"/>
    </source>
</evidence>
<feature type="region of interest" description="N-terminal hotdog fold" evidence="9">
    <location>
        <begin position="864"/>
        <end position="984"/>
    </location>
</feature>
<dbReference type="SMART" id="SM00825">
    <property type="entry name" value="PKS_KS"/>
    <property type="match status" value="2"/>
</dbReference>
<dbReference type="FunFam" id="1.10.1200.10:FF:000007">
    <property type="entry name" value="Probable polyketide synthase pks17"/>
    <property type="match status" value="1"/>
</dbReference>
<dbReference type="Pfam" id="PF08659">
    <property type="entry name" value="KR"/>
    <property type="match status" value="1"/>
</dbReference>
<dbReference type="InterPro" id="IPR049900">
    <property type="entry name" value="PKS_mFAS_DH"/>
</dbReference>
<protein>
    <submittedName>
        <fullName evidence="13">Beta-ketoacyl synthase</fullName>
    </submittedName>
</protein>
<dbReference type="InterPro" id="IPR014030">
    <property type="entry name" value="Ketoacyl_synth_N"/>
</dbReference>
<dbReference type="Pfam" id="PF08990">
    <property type="entry name" value="Docking"/>
    <property type="match status" value="1"/>
</dbReference>
<dbReference type="InterPro" id="IPR018201">
    <property type="entry name" value="Ketoacyl_synth_AS"/>
</dbReference>
<keyword evidence="8" id="KW-0012">Acyltransferase</keyword>
<dbReference type="GO" id="GO:0031177">
    <property type="term" value="F:phosphopantetheine binding"/>
    <property type="evidence" value="ECO:0007669"/>
    <property type="project" value="InterPro"/>
</dbReference>
<dbReference type="InterPro" id="IPR016039">
    <property type="entry name" value="Thiolase-like"/>
</dbReference>
<dbReference type="Pfam" id="PF00698">
    <property type="entry name" value="Acyl_transf_1"/>
    <property type="match status" value="2"/>
</dbReference>
<dbReference type="InterPro" id="IPR001227">
    <property type="entry name" value="Ac_transferase_dom_sf"/>
</dbReference>
<feature type="region of interest" description="C-terminal hotdog fold" evidence="9">
    <location>
        <begin position="995"/>
        <end position="1131"/>
    </location>
</feature>
<evidence type="ECO:0000256" key="6">
    <source>
        <dbReference type="ARBA" id="ARBA00023194"/>
    </source>
</evidence>
<dbReference type="Pfam" id="PF22953">
    <property type="entry name" value="SpnB_Rossmann"/>
    <property type="match status" value="1"/>
</dbReference>
<dbReference type="CDD" id="cd00833">
    <property type="entry name" value="PKS"/>
    <property type="match status" value="2"/>
</dbReference>